<keyword evidence="1" id="KW-0732">Signal</keyword>
<accession>A0AAV7QLU6</accession>
<evidence type="ECO:0000256" key="1">
    <source>
        <dbReference type="SAM" id="SignalP"/>
    </source>
</evidence>
<proteinExistence type="predicted"/>
<organism evidence="2 3">
    <name type="scientific">Pleurodeles waltl</name>
    <name type="common">Iberian ribbed newt</name>
    <dbReference type="NCBI Taxonomy" id="8319"/>
    <lineage>
        <taxon>Eukaryota</taxon>
        <taxon>Metazoa</taxon>
        <taxon>Chordata</taxon>
        <taxon>Craniata</taxon>
        <taxon>Vertebrata</taxon>
        <taxon>Euteleostomi</taxon>
        <taxon>Amphibia</taxon>
        <taxon>Batrachia</taxon>
        <taxon>Caudata</taxon>
        <taxon>Salamandroidea</taxon>
        <taxon>Salamandridae</taxon>
        <taxon>Pleurodelinae</taxon>
        <taxon>Pleurodeles</taxon>
    </lineage>
</organism>
<keyword evidence="3" id="KW-1185">Reference proteome</keyword>
<feature type="signal peptide" evidence="1">
    <location>
        <begin position="1"/>
        <end position="16"/>
    </location>
</feature>
<evidence type="ECO:0000313" key="2">
    <source>
        <dbReference type="EMBL" id="KAJ1141434.1"/>
    </source>
</evidence>
<dbReference type="Proteomes" id="UP001066276">
    <property type="component" value="Chromosome 6"/>
</dbReference>
<protein>
    <submittedName>
        <fullName evidence="2">Uncharacterized protein</fullName>
    </submittedName>
</protein>
<name>A0AAV7QLU6_PLEWA</name>
<dbReference type="EMBL" id="JANPWB010000010">
    <property type="protein sequence ID" value="KAJ1141434.1"/>
    <property type="molecule type" value="Genomic_DNA"/>
</dbReference>
<feature type="chain" id="PRO_5043406530" evidence="1">
    <location>
        <begin position="17"/>
        <end position="223"/>
    </location>
</feature>
<sequence length="223" mass="25203">MLKGVFWGSCLGLTWRVQLLLQADLGREEVELASIQARDQSLPDTRRRELGACRRIAELLNCLDKLTLKQYRLQLHREEDNLCRLLAIFLCKEHTPSLTMQSVTQKGTSITTRDHLQQVHTADPGIIPDHYRTFLEEEAAVALDDPIELEELLAMLHMLPCAKALSGNGFPIELYQDFFTVVTQGLLEVFFDVWEKVALPPAMREGEVCMVLKLGGDKADTIA</sequence>
<reference evidence="2" key="1">
    <citation type="journal article" date="2022" name="bioRxiv">
        <title>Sequencing and chromosome-scale assembly of the giantPleurodeles waltlgenome.</title>
        <authorList>
            <person name="Brown T."/>
            <person name="Elewa A."/>
            <person name="Iarovenko S."/>
            <person name="Subramanian E."/>
            <person name="Araus A.J."/>
            <person name="Petzold A."/>
            <person name="Susuki M."/>
            <person name="Suzuki K.-i.T."/>
            <person name="Hayashi T."/>
            <person name="Toyoda A."/>
            <person name="Oliveira C."/>
            <person name="Osipova E."/>
            <person name="Leigh N.D."/>
            <person name="Simon A."/>
            <person name="Yun M.H."/>
        </authorList>
    </citation>
    <scope>NUCLEOTIDE SEQUENCE</scope>
    <source>
        <strain evidence="2">20211129_DDA</strain>
        <tissue evidence="2">Liver</tissue>
    </source>
</reference>
<evidence type="ECO:0000313" key="3">
    <source>
        <dbReference type="Proteomes" id="UP001066276"/>
    </source>
</evidence>
<dbReference type="AlphaFoldDB" id="A0AAV7QLU6"/>
<comment type="caution">
    <text evidence="2">The sequence shown here is derived from an EMBL/GenBank/DDBJ whole genome shotgun (WGS) entry which is preliminary data.</text>
</comment>
<gene>
    <name evidence="2" type="ORF">NDU88_007767</name>
</gene>